<dbReference type="GO" id="GO:0007165">
    <property type="term" value="P:signal transduction"/>
    <property type="evidence" value="ECO:0007669"/>
    <property type="project" value="TreeGrafter"/>
</dbReference>
<dbReference type="RefSeq" id="WP_130629266.1">
    <property type="nucleotide sequence ID" value="NZ_CP036164.1"/>
</dbReference>
<dbReference type="InterPro" id="IPR000760">
    <property type="entry name" value="Inositol_monophosphatase-like"/>
</dbReference>
<evidence type="ECO:0000313" key="4">
    <source>
        <dbReference type="Proteomes" id="UP000290408"/>
    </source>
</evidence>
<dbReference type="AlphaFoldDB" id="A0A4V0ZAX7"/>
<name>A0A4V0ZAX7_9MICO</name>
<dbReference type="CDD" id="cd01637">
    <property type="entry name" value="IMPase_like"/>
    <property type="match status" value="1"/>
</dbReference>
<comment type="cofactor">
    <cofactor evidence="1">
        <name>Mg(2+)</name>
        <dbReference type="ChEBI" id="CHEBI:18420"/>
    </cofactor>
</comment>
<dbReference type="PRINTS" id="PR00377">
    <property type="entry name" value="IMPHPHTASES"/>
</dbReference>
<dbReference type="SUPFAM" id="SSF56655">
    <property type="entry name" value="Carbohydrate phosphatase"/>
    <property type="match status" value="1"/>
</dbReference>
<dbReference type="Pfam" id="PF00459">
    <property type="entry name" value="Inositol_P"/>
    <property type="match status" value="1"/>
</dbReference>
<dbReference type="GO" id="GO:0008934">
    <property type="term" value="F:inositol monophosphate 1-phosphatase activity"/>
    <property type="evidence" value="ECO:0007669"/>
    <property type="project" value="TreeGrafter"/>
</dbReference>
<dbReference type="Proteomes" id="UP000290408">
    <property type="component" value="Chromosome"/>
</dbReference>
<dbReference type="GO" id="GO:0006020">
    <property type="term" value="P:inositol metabolic process"/>
    <property type="evidence" value="ECO:0007669"/>
    <property type="project" value="TreeGrafter"/>
</dbReference>
<evidence type="ECO:0000313" key="3">
    <source>
        <dbReference type="EMBL" id="QBF46038.1"/>
    </source>
</evidence>
<organism evidence="3 4">
    <name type="scientific">Janibacter limosus</name>
    <dbReference type="NCBI Taxonomy" id="53458"/>
    <lineage>
        <taxon>Bacteria</taxon>
        <taxon>Bacillati</taxon>
        <taxon>Actinomycetota</taxon>
        <taxon>Actinomycetes</taxon>
        <taxon>Micrococcales</taxon>
        <taxon>Intrasporangiaceae</taxon>
        <taxon>Janibacter</taxon>
    </lineage>
</organism>
<protein>
    <submittedName>
        <fullName evidence="3">Inositol monophosphatase family protein</fullName>
    </submittedName>
</protein>
<keyword evidence="1" id="KW-0479">Metal-binding</keyword>
<dbReference type="EMBL" id="CP036164">
    <property type="protein sequence ID" value="QBF46038.1"/>
    <property type="molecule type" value="Genomic_DNA"/>
</dbReference>
<dbReference type="KEGG" id="jli:EXU32_07080"/>
<dbReference type="GO" id="GO:0046872">
    <property type="term" value="F:metal ion binding"/>
    <property type="evidence" value="ECO:0007669"/>
    <property type="project" value="UniProtKB-KW"/>
</dbReference>
<dbReference type="Gene3D" id="3.30.540.10">
    <property type="entry name" value="Fructose-1,6-Bisphosphatase, subunit A, domain 1"/>
    <property type="match status" value="1"/>
</dbReference>
<keyword evidence="1" id="KW-0460">Magnesium</keyword>
<keyword evidence="4" id="KW-1185">Reference proteome</keyword>
<dbReference type="PANTHER" id="PTHR20854">
    <property type="entry name" value="INOSITOL MONOPHOSPHATASE"/>
    <property type="match status" value="1"/>
</dbReference>
<feature type="compositionally biased region" description="Basic and acidic residues" evidence="2">
    <location>
        <begin position="276"/>
        <end position="286"/>
    </location>
</feature>
<evidence type="ECO:0000256" key="2">
    <source>
        <dbReference type="SAM" id="MobiDB-lite"/>
    </source>
</evidence>
<dbReference type="Gene3D" id="3.40.190.80">
    <property type="match status" value="1"/>
</dbReference>
<dbReference type="OrthoDB" id="9772456at2"/>
<dbReference type="PANTHER" id="PTHR20854:SF4">
    <property type="entry name" value="INOSITOL-1-MONOPHOSPHATASE-RELATED"/>
    <property type="match status" value="1"/>
</dbReference>
<sequence>MKLSDVDVAIAAARAGADVVARTYGDNHTLFSKSSTDFATQADIDAETAIIDVLAEHRPDDTRIGEELGRAGNDRAERRWFVDPLCGTLNFAAGTPLVVVNVALMAGDTHLAAVAADPIAQELFWTDGTGAYCRRRDQDHALTPTSRSGLIDINCDGPLEQPFVGGQLVCDPRLRETYGPRVISSTLGVAWVAAGRRAAYISDGQFRDNLHFAAGIALCQASGCVMSDLDGNPLHTDHGLIISADQETHDRVLAIVRPHLRAIRSRVQSRPNTPGRDPRAVHDGWSRLDPNAGVRPQYGL</sequence>
<feature type="binding site" evidence="1">
    <location>
        <position position="66"/>
    </location>
    <ligand>
        <name>Mg(2+)</name>
        <dbReference type="ChEBI" id="CHEBI:18420"/>
        <label>1</label>
        <note>catalytic</note>
    </ligand>
</feature>
<evidence type="ECO:0000256" key="1">
    <source>
        <dbReference type="PIRSR" id="PIRSR600760-2"/>
    </source>
</evidence>
<feature type="binding site" evidence="1">
    <location>
        <position position="83"/>
    </location>
    <ligand>
        <name>Mg(2+)</name>
        <dbReference type="ChEBI" id="CHEBI:18420"/>
        <label>1</label>
        <note>catalytic</note>
    </ligand>
</feature>
<feature type="region of interest" description="Disordered" evidence="2">
    <location>
        <begin position="266"/>
        <end position="300"/>
    </location>
</feature>
<gene>
    <name evidence="3" type="ORF">EXU32_07080</name>
</gene>
<accession>A0A4V0ZAX7</accession>
<feature type="binding site" evidence="1">
    <location>
        <position position="85"/>
    </location>
    <ligand>
        <name>Mg(2+)</name>
        <dbReference type="ChEBI" id="CHEBI:18420"/>
        <label>1</label>
        <note>catalytic</note>
    </ligand>
</feature>
<proteinExistence type="predicted"/>
<reference evidence="3 4" key="1">
    <citation type="submission" date="2019-02" db="EMBL/GenBank/DDBJ databases">
        <title>Genomic data mining of an Antarctic deep-sea actinobacterium, Janibacterlimosus P3-3-X1.</title>
        <authorList>
            <person name="Liao L."/>
            <person name="Chen B."/>
        </authorList>
    </citation>
    <scope>NUCLEOTIDE SEQUENCE [LARGE SCALE GENOMIC DNA]</scope>
    <source>
        <strain evidence="3 4">P3-3-X1</strain>
    </source>
</reference>